<keyword evidence="12" id="KW-0378">Hydrolase</keyword>
<keyword evidence="6 12" id="KW-0686">Riboflavin biosynthesis</keyword>
<dbReference type="PROSITE" id="PS51747">
    <property type="entry name" value="CYT_DCMP_DEAMINASES_2"/>
    <property type="match status" value="1"/>
</dbReference>
<feature type="domain" description="CMP/dCMP-type deaminase" evidence="16">
    <location>
        <begin position="4"/>
        <end position="127"/>
    </location>
</feature>
<comment type="pathway">
    <text evidence="2 12">Cofactor biosynthesis; riboflavin biosynthesis; 5-amino-6-(D-ribitylamino)uracil from GTP: step 2/4.</text>
</comment>
<dbReference type="InterPro" id="IPR011549">
    <property type="entry name" value="RibD_C"/>
</dbReference>
<dbReference type="GO" id="GO:0008835">
    <property type="term" value="F:diaminohydroxyphosphoribosylaminopyrimidine deaminase activity"/>
    <property type="evidence" value="ECO:0007669"/>
    <property type="project" value="UniProtKB-EC"/>
</dbReference>
<gene>
    <name evidence="17" type="primary">ribD</name>
    <name evidence="17" type="ORF">DCE01_04505</name>
</gene>
<proteinExistence type="inferred from homology"/>
<comment type="similarity">
    <text evidence="5 12">In the C-terminal section; belongs to the HTP reductase family.</text>
</comment>
<dbReference type="Pfam" id="PF01872">
    <property type="entry name" value="RibD_C"/>
    <property type="match status" value="1"/>
</dbReference>
<feature type="binding site" evidence="14">
    <location>
        <position position="297"/>
    </location>
    <ligand>
        <name>substrate</name>
    </ligand>
</feature>
<evidence type="ECO:0000256" key="10">
    <source>
        <dbReference type="ARBA" id="ARBA00023002"/>
    </source>
</evidence>
<evidence type="ECO:0000256" key="14">
    <source>
        <dbReference type="PIRSR" id="PIRSR006769-2"/>
    </source>
</evidence>
<feature type="binding site" evidence="14">
    <location>
        <position position="158"/>
    </location>
    <ligand>
        <name>NADP(+)</name>
        <dbReference type="ChEBI" id="CHEBI:58349"/>
    </ligand>
</feature>
<evidence type="ECO:0000256" key="8">
    <source>
        <dbReference type="ARBA" id="ARBA00022833"/>
    </source>
</evidence>
<comment type="cofactor">
    <cofactor evidence="12 15">
        <name>Zn(2+)</name>
        <dbReference type="ChEBI" id="CHEBI:29105"/>
    </cofactor>
    <text evidence="12 15">Binds 1 zinc ion.</text>
</comment>
<dbReference type="GO" id="GO:0008270">
    <property type="term" value="F:zinc ion binding"/>
    <property type="evidence" value="ECO:0007669"/>
    <property type="project" value="InterPro"/>
</dbReference>
<feature type="binding site" evidence="14">
    <location>
        <position position="204"/>
    </location>
    <ligand>
        <name>NADP(+)</name>
        <dbReference type="ChEBI" id="CHEBI:58349"/>
    </ligand>
</feature>
<feature type="binding site" evidence="14">
    <location>
        <position position="172"/>
    </location>
    <ligand>
        <name>substrate</name>
    </ligand>
</feature>
<feature type="binding site" evidence="15">
    <location>
        <position position="89"/>
    </location>
    <ligand>
        <name>Zn(2+)</name>
        <dbReference type="ChEBI" id="CHEBI:29105"/>
        <note>catalytic</note>
    </ligand>
</feature>
<dbReference type="Gene3D" id="3.40.430.10">
    <property type="entry name" value="Dihydrofolate Reductase, subunit A"/>
    <property type="match status" value="1"/>
</dbReference>
<keyword evidence="7 12" id="KW-0479">Metal-binding</keyword>
<dbReference type="AlphaFoldDB" id="A0A101FJH1"/>
<comment type="caution">
    <text evidence="17">The sequence shown here is derived from an EMBL/GenBank/DDBJ whole genome shotgun (WGS) entry which is preliminary data.</text>
</comment>
<evidence type="ECO:0000256" key="3">
    <source>
        <dbReference type="ARBA" id="ARBA00004910"/>
    </source>
</evidence>
<keyword evidence="11" id="KW-0511">Multifunctional enzyme</keyword>
<evidence type="ECO:0000313" key="18">
    <source>
        <dbReference type="Proteomes" id="UP000257240"/>
    </source>
</evidence>
<sequence>MEKLSDKFFMKLAIKEAEKGLGYTSPNPVVGAVLVDPVTHTVISKGYHKHYGGPHAEVVAIEKAKGRTQGAILYVTLEPCNHHGKTPPCTEKILASGIQKVVCGIRDPNPVAKGGLEFLASKGIEVKAGVLEREVKILTRFFLSRILRKRPWILLKVAASLDGKIATSTGDSKWITGEKARAYAHKLRGMFDAILVGKNTVVKDNPLLTCRLKKGKNPIRIILDTNLSLSLDYKVFQTLDEAQTIIVCQEKVPQEKEKAFQNAGVLVWKLPLKNSKIDLNFLMEKCLEHGINSIMVEGGARVHGSFLEEGLVDEVCYMIGPVIIGDKKGISAIERDPIPTLKEAVRLHDLNVKKLGDSYMFHGYTEQGISLIETPLK</sequence>
<feature type="binding site" evidence="14">
    <location>
        <position position="200"/>
    </location>
    <ligand>
        <name>NADP(+)</name>
        <dbReference type="ChEBI" id="CHEBI:58349"/>
    </ligand>
</feature>
<dbReference type="Pfam" id="PF00383">
    <property type="entry name" value="dCMP_cyt_deam_1"/>
    <property type="match status" value="1"/>
</dbReference>
<evidence type="ECO:0000256" key="12">
    <source>
        <dbReference type="PIRNR" id="PIRNR006769"/>
    </source>
</evidence>
<evidence type="ECO:0000256" key="6">
    <source>
        <dbReference type="ARBA" id="ARBA00022619"/>
    </source>
</evidence>
<dbReference type="EMBL" id="DLVE01000059">
    <property type="protein sequence ID" value="HAA84025.1"/>
    <property type="molecule type" value="Genomic_DNA"/>
</dbReference>
<dbReference type="InterPro" id="IPR002734">
    <property type="entry name" value="RibDG_C"/>
</dbReference>
<evidence type="ECO:0000256" key="4">
    <source>
        <dbReference type="ARBA" id="ARBA00005259"/>
    </source>
</evidence>
<evidence type="ECO:0000256" key="11">
    <source>
        <dbReference type="ARBA" id="ARBA00023268"/>
    </source>
</evidence>
<evidence type="ECO:0000256" key="2">
    <source>
        <dbReference type="ARBA" id="ARBA00004882"/>
    </source>
</evidence>
<evidence type="ECO:0000256" key="7">
    <source>
        <dbReference type="ARBA" id="ARBA00022723"/>
    </source>
</evidence>
<feature type="binding site" evidence="15">
    <location>
        <position position="80"/>
    </location>
    <ligand>
        <name>Zn(2+)</name>
        <dbReference type="ChEBI" id="CHEBI:29105"/>
        <note>catalytic</note>
    </ligand>
</feature>
<comment type="pathway">
    <text evidence="3 12">Cofactor biosynthesis; riboflavin biosynthesis; 5-amino-6-(D-ribitylamino)uracil from GTP: step 3/4.</text>
</comment>
<keyword evidence="9 12" id="KW-0521">NADP</keyword>
<dbReference type="CDD" id="cd01284">
    <property type="entry name" value="Riboflavin_deaminase-reductase"/>
    <property type="match status" value="1"/>
</dbReference>
<evidence type="ECO:0000313" key="17">
    <source>
        <dbReference type="EMBL" id="HAA84025.1"/>
    </source>
</evidence>
<feature type="binding site" evidence="14">
    <location>
        <position position="208"/>
    </location>
    <ligand>
        <name>substrate</name>
    </ligand>
</feature>
<feature type="binding site" evidence="14">
    <location>
        <position position="211"/>
    </location>
    <ligand>
        <name>substrate</name>
    </ligand>
</feature>
<dbReference type="EC" id="1.1.1.193" evidence="12"/>
<dbReference type="InterPro" id="IPR004794">
    <property type="entry name" value="Eubact_RibD"/>
</dbReference>
<comment type="similarity">
    <text evidence="4 12">In the N-terminal section; belongs to the cytidine and deoxycytidylate deaminase family.</text>
</comment>
<dbReference type="InterPro" id="IPR050765">
    <property type="entry name" value="Riboflavin_Biosynth_HTPR"/>
</dbReference>
<dbReference type="GO" id="GO:0050661">
    <property type="term" value="F:NADP binding"/>
    <property type="evidence" value="ECO:0007669"/>
    <property type="project" value="InterPro"/>
</dbReference>
<dbReference type="PANTHER" id="PTHR38011">
    <property type="entry name" value="DIHYDROFOLATE REDUCTASE FAMILY PROTEIN (AFU_ORTHOLOGUE AFUA_8G06820)"/>
    <property type="match status" value="1"/>
</dbReference>
<dbReference type="SUPFAM" id="SSF53597">
    <property type="entry name" value="Dihydrofolate reductase-like"/>
    <property type="match status" value="1"/>
</dbReference>
<dbReference type="SUPFAM" id="SSF53927">
    <property type="entry name" value="Cytidine deaminase-like"/>
    <property type="match status" value="1"/>
</dbReference>
<dbReference type="PIRSF" id="PIRSF006769">
    <property type="entry name" value="RibD"/>
    <property type="match status" value="1"/>
</dbReference>
<evidence type="ECO:0000259" key="16">
    <source>
        <dbReference type="PROSITE" id="PS51747"/>
    </source>
</evidence>
<evidence type="ECO:0000256" key="15">
    <source>
        <dbReference type="PIRSR" id="PIRSR006769-3"/>
    </source>
</evidence>
<dbReference type="GO" id="GO:0008703">
    <property type="term" value="F:5-amino-6-(5-phosphoribosylamino)uracil reductase activity"/>
    <property type="evidence" value="ECO:0007669"/>
    <property type="project" value="UniProtKB-EC"/>
</dbReference>
<accession>A0A101FJH1</accession>
<evidence type="ECO:0000256" key="9">
    <source>
        <dbReference type="ARBA" id="ARBA00022857"/>
    </source>
</evidence>
<comment type="catalytic activity">
    <reaction evidence="12">
        <text>2,5-diamino-6-hydroxy-4-(5-phosphoribosylamino)-pyrimidine + H2O + H(+) = 5-amino-6-(5-phospho-D-ribosylamino)uracil + NH4(+)</text>
        <dbReference type="Rhea" id="RHEA:21868"/>
        <dbReference type="ChEBI" id="CHEBI:15377"/>
        <dbReference type="ChEBI" id="CHEBI:15378"/>
        <dbReference type="ChEBI" id="CHEBI:28938"/>
        <dbReference type="ChEBI" id="CHEBI:58453"/>
        <dbReference type="ChEBI" id="CHEBI:58614"/>
        <dbReference type="EC" id="3.5.4.26"/>
    </reaction>
</comment>
<dbReference type="GO" id="GO:0009231">
    <property type="term" value="P:riboflavin biosynthetic process"/>
    <property type="evidence" value="ECO:0007669"/>
    <property type="project" value="UniProtKB-UniPathway"/>
</dbReference>
<organism evidence="17 18">
    <name type="scientific">Thermodesulfobacterium commune</name>
    <dbReference type="NCBI Taxonomy" id="1741"/>
    <lineage>
        <taxon>Bacteria</taxon>
        <taxon>Pseudomonadati</taxon>
        <taxon>Thermodesulfobacteriota</taxon>
        <taxon>Thermodesulfobacteria</taxon>
        <taxon>Thermodesulfobacteriales</taxon>
        <taxon>Thermodesulfobacteriaceae</taxon>
        <taxon>Thermodesulfobacterium</taxon>
    </lineage>
</organism>
<protein>
    <recommendedName>
        <fullName evidence="12">Riboflavin biosynthesis protein RibD</fullName>
    </recommendedName>
    <domain>
        <recommendedName>
            <fullName evidence="12">Diaminohydroxyphosphoribosylaminopyrimidine deaminase</fullName>
            <shortName evidence="12">DRAP deaminase</shortName>
            <ecNumber evidence="12">3.5.4.26</ecNumber>
        </recommendedName>
        <alternativeName>
            <fullName evidence="12">Riboflavin-specific deaminase</fullName>
        </alternativeName>
    </domain>
    <domain>
        <recommendedName>
            <fullName evidence="12">5-amino-6-(5-phosphoribosylamino)uracil reductase</fullName>
            <ecNumber evidence="12">1.1.1.193</ecNumber>
        </recommendedName>
        <alternativeName>
            <fullName evidence="12">HTP reductase</fullName>
        </alternativeName>
    </domain>
</protein>
<dbReference type="InterPro" id="IPR002125">
    <property type="entry name" value="CMP_dCMP_dom"/>
</dbReference>
<dbReference type="EC" id="3.5.4.26" evidence="12"/>
<evidence type="ECO:0000256" key="5">
    <source>
        <dbReference type="ARBA" id="ARBA00007417"/>
    </source>
</evidence>
<evidence type="ECO:0000256" key="13">
    <source>
        <dbReference type="PIRSR" id="PIRSR006769-1"/>
    </source>
</evidence>
<dbReference type="Gene3D" id="3.40.140.10">
    <property type="entry name" value="Cytidine Deaminase, domain 2"/>
    <property type="match status" value="1"/>
</dbReference>
<dbReference type="Proteomes" id="UP000257240">
    <property type="component" value="Unassembled WGS sequence"/>
</dbReference>
<evidence type="ECO:0000256" key="1">
    <source>
        <dbReference type="ARBA" id="ARBA00002151"/>
    </source>
</evidence>
<dbReference type="InterPro" id="IPR024072">
    <property type="entry name" value="DHFR-like_dom_sf"/>
</dbReference>
<dbReference type="PANTHER" id="PTHR38011:SF7">
    <property type="entry name" value="2,5-DIAMINO-6-RIBOSYLAMINO-4(3H)-PYRIMIDINONE 5'-PHOSPHATE REDUCTASE"/>
    <property type="match status" value="1"/>
</dbReference>
<dbReference type="NCBIfam" id="TIGR00227">
    <property type="entry name" value="ribD_Cterm"/>
    <property type="match status" value="1"/>
</dbReference>
<keyword evidence="8 12" id="KW-0862">Zinc</keyword>
<reference evidence="17 18" key="1">
    <citation type="journal article" date="2018" name="Nat. Biotechnol.">
        <title>A standardized bacterial taxonomy based on genome phylogeny substantially revises the tree of life.</title>
        <authorList>
            <person name="Parks D.H."/>
            <person name="Chuvochina M."/>
            <person name="Waite D.W."/>
            <person name="Rinke C."/>
            <person name="Skarshewski A."/>
            <person name="Chaumeil P.A."/>
            <person name="Hugenholtz P."/>
        </authorList>
    </citation>
    <scope>NUCLEOTIDE SEQUENCE [LARGE SCALE GENOMIC DNA]</scope>
    <source>
        <strain evidence="17">UBA12529</strain>
    </source>
</reference>
<keyword evidence="10 12" id="KW-0560">Oxidoreductase</keyword>
<comment type="function">
    <text evidence="1 12">Converts 2,5-diamino-6-(ribosylamino)-4(3h)-pyrimidinone 5'-phosphate into 5-amino-6-(ribosylamino)-2,4(1h,3h)-pyrimidinedione 5'-phosphate.</text>
</comment>
<feature type="binding site" evidence="14">
    <location>
        <position position="188"/>
    </location>
    <ligand>
        <name>substrate</name>
    </ligand>
</feature>
<feature type="active site" description="Proton donor" evidence="13">
    <location>
        <position position="57"/>
    </location>
</feature>
<feature type="binding site" evidence="14">
    <location>
        <position position="225"/>
    </location>
    <ligand>
        <name>NADP(+)</name>
        <dbReference type="ChEBI" id="CHEBI:58349"/>
    </ligand>
</feature>
<dbReference type="UniPathway" id="UPA00275">
    <property type="reaction ID" value="UER00401"/>
</dbReference>
<comment type="catalytic activity">
    <reaction evidence="12">
        <text>5-amino-6-(5-phospho-D-ribitylamino)uracil + NADP(+) = 5-amino-6-(5-phospho-D-ribosylamino)uracil + NADPH + H(+)</text>
        <dbReference type="Rhea" id="RHEA:17845"/>
        <dbReference type="ChEBI" id="CHEBI:15378"/>
        <dbReference type="ChEBI" id="CHEBI:57783"/>
        <dbReference type="ChEBI" id="CHEBI:58349"/>
        <dbReference type="ChEBI" id="CHEBI:58421"/>
        <dbReference type="ChEBI" id="CHEBI:58453"/>
        <dbReference type="EC" id="1.1.1.193"/>
    </reaction>
</comment>
<dbReference type="NCBIfam" id="TIGR00326">
    <property type="entry name" value="eubact_ribD"/>
    <property type="match status" value="1"/>
</dbReference>
<dbReference type="InterPro" id="IPR016192">
    <property type="entry name" value="APOBEC/CMP_deaminase_Zn-bd"/>
</dbReference>
<name>A0A101FJH1_9BACT</name>
<dbReference type="InterPro" id="IPR016193">
    <property type="entry name" value="Cytidine_deaminase-like"/>
</dbReference>
<feature type="binding site" evidence="15">
    <location>
        <position position="55"/>
    </location>
    <ligand>
        <name>Zn(2+)</name>
        <dbReference type="ChEBI" id="CHEBI:29105"/>
        <note>catalytic</note>
    </ligand>
</feature>
<dbReference type="PROSITE" id="PS00903">
    <property type="entry name" value="CYT_DCMP_DEAMINASES_1"/>
    <property type="match status" value="1"/>
</dbReference>
<feature type="binding site" evidence="14">
    <location>
        <begin position="299"/>
        <end position="305"/>
    </location>
    <ligand>
        <name>NADP(+)</name>
        <dbReference type="ChEBI" id="CHEBI:58349"/>
    </ligand>
</feature>
<feature type="binding site" evidence="14">
    <location>
        <position position="174"/>
    </location>
    <ligand>
        <name>NADP(+)</name>
        <dbReference type="ChEBI" id="CHEBI:58349"/>
    </ligand>
</feature>